<proteinExistence type="predicted"/>
<gene>
    <name evidence="1" type="ORF">Pan216_39560</name>
</gene>
<dbReference type="SUPFAM" id="SSF69318">
    <property type="entry name" value="Integrin alpha N-terminal domain"/>
    <property type="match status" value="2"/>
</dbReference>
<reference evidence="1 2" key="1">
    <citation type="submission" date="2019-02" db="EMBL/GenBank/DDBJ databases">
        <title>Deep-cultivation of Planctomycetes and their phenomic and genomic characterization uncovers novel biology.</title>
        <authorList>
            <person name="Wiegand S."/>
            <person name="Jogler M."/>
            <person name="Boedeker C."/>
            <person name="Pinto D."/>
            <person name="Vollmers J."/>
            <person name="Rivas-Marin E."/>
            <person name="Kohn T."/>
            <person name="Peeters S.H."/>
            <person name="Heuer A."/>
            <person name="Rast P."/>
            <person name="Oberbeckmann S."/>
            <person name="Bunk B."/>
            <person name="Jeske O."/>
            <person name="Meyerdierks A."/>
            <person name="Storesund J.E."/>
            <person name="Kallscheuer N."/>
            <person name="Luecker S."/>
            <person name="Lage O.M."/>
            <person name="Pohl T."/>
            <person name="Merkel B.J."/>
            <person name="Hornburger P."/>
            <person name="Mueller R.-W."/>
            <person name="Bruemmer F."/>
            <person name="Labrenz M."/>
            <person name="Spormann A.M."/>
            <person name="Op den Camp H."/>
            <person name="Overmann J."/>
            <person name="Amann R."/>
            <person name="Jetten M.S.M."/>
            <person name="Mascher T."/>
            <person name="Medema M.H."/>
            <person name="Devos D.P."/>
            <person name="Kaster A.-K."/>
            <person name="Ovreas L."/>
            <person name="Rohde M."/>
            <person name="Galperin M.Y."/>
            <person name="Jogler C."/>
        </authorList>
    </citation>
    <scope>NUCLEOTIDE SEQUENCE [LARGE SCALE GENOMIC DNA]</scope>
    <source>
        <strain evidence="1 2">Pan216</strain>
    </source>
</reference>
<protein>
    <submittedName>
        <fullName evidence="1">FG-GAP repeat protein</fullName>
    </submittedName>
</protein>
<name>A0A518B7Y4_9BACT</name>
<dbReference type="OrthoDB" id="281943at2"/>
<evidence type="ECO:0000313" key="1">
    <source>
        <dbReference type="EMBL" id="QDU63081.1"/>
    </source>
</evidence>
<dbReference type="PANTHER" id="PTHR46580:SF2">
    <property type="entry name" value="MAM DOMAIN-CONTAINING PROTEIN"/>
    <property type="match status" value="1"/>
</dbReference>
<dbReference type="InterPro" id="IPR028994">
    <property type="entry name" value="Integrin_alpha_N"/>
</dbReference>
<dbReference type="PANTHER" id="PTHR46580">
    <property type="entry name" value="SENSOR KINASE-RELATED"/>
    <property type="match status" value="1"/>
</dbReference>
<dbReference type="KEGG" id="knv:Pan216_39560"/>
<dbReference type="Proteomes" id="UP000317093">
    <property type="component" value="Chromosome"/>
</dbReference>
<dbReference type="AlphaFoldDB" id="A0A518B7Y4"/>
<dbReference type="EMBL" id="CP036279">
    <property type="protein sequence ID" value="QDU63081.1"/>
    <property type="molecule type" value="Genomic_DNA"/>
</dbReference>
<evidence type="ECO:0000313" key="2">
    <source>
        <dbReference type="Proteomes" id="UP000317093"/>
    </source>
</evidence>
<accession>A0A518B7Y4</accession>
<dbReference type="RefSeq" id="WP_145260276.1">
    <property type="nucleotide sequence ID" value="NZ_CP036279.1"/>
</dbReference>
<sequence length="992" mass="106077">MSPLLRQPSSRRLRPFQFETLEDRIVPFTYPNVGAFPIPQNTQSSWGSVPFTYDTFYQGFDTQGNRTLNADGTLIDNPVISTGSQKTSGDVTYDLYTLTSNPTIDFGSTTYTVYSAVPENMSIDYAYQNTSEYYPATINTAQYDFPATPPATINGGNASSLGTAAAPSPYTNEQVVLSTNPNNGSDGRLAYYIPNLPDASGAHGGLTSNVYWNLDQYPDTQFALPEPPISLPARHLEPYGWASDPRFANQSIIYQNLNETGGQVSNTTTLVQEGDPVNYWYNLLTGQHGFNQNDPPADPTNPTNPGLHHYLFNEIPDSYPFPSPTWLENGIYMPFNPKPGFQSNLVRYYTAWGAWNLLNNTSGLYVRSDGSVEIPYNTTADAAYPLVTQTWDGSQRFTVLNLTGEVIPSVATNFPFGEAYYAQNAYLPGEAGVWQSFDNYTVWDNSYAQNLRPRPNDGWLGLLGDTTATAMVWSDANNGQGPLGLQGSTEPGGQANKPYMFNAATFNDTDTGNLTYRAELKSANSFPIAEQSSDIVDVLYNASLYVDEGTGNGYEWAATLSYDWQPWTITNQNGSPVWSSLGNGFGSAIPSIKVADKFQTFVTSNVGSNWNADARTLGIAGRPYQQGDANALGSAPIQFDVAPFYQASTNPNAKFLIVLQPLTADGDPAIPRPAFATGTDAGAGPHVNVYDSNGTSISQFYAFDPSFQGGVRVAVGDVNGDGVDDIIASAGAGAGPHVVVVDGTKLDQVSESGRIDESALLASWFAYDETFQGGVFVAAGDVDGDGLEEVITGSGNSARPHVRVFDAEQGASQIPGDVGSFFAYDASFLGGVRVAAGDLDGDGTEEIITAPGEGAAPHVRAFERDLSLAANFFAYDESFRGGVFVSAGDVNGDGRADIVTGPGTLAAPHLRAFDGSNVENQLASFLAFDDGGIGGARVALFDFTGDGRLDYLATQGPGEEAQAVLVDSLTLETVDDFFAYGFFEGGTFVGAN</sequence>
<organism evidence="1 2">
    <name type="scientific">Kolteria novifilia</name>
    <dbReference type="NCBI Taxonomy" id="2527975"/>
    <lineage>
        <taxon>Bacteria</taxon>
        <taxon>Pseudomonadati</taxon>
        <taxon>Planctomycetota</taxon>
        <taxon>Planctomycetia</taxon>
        <taxon>Kolteriales</taxon>
        <taxon>Kolteriaceae</taxon>
        <taxon>Kolteria</taxon>
    </lineage>
</organism>
<dbReference type="Gene3D" id="2.130.10.130">
    <property type="entry name" value="Integrin alpha, N-terminal"/>
    <property type="match status" value="1"/>
</dbReference>
<keyword evidence="2" id="KW-1185">Reference proteome</keyword>